<proteinExistence type="inferred from homology"/>
<dbReference type="Pfam" id="PF09332">
    <property type="entry name" value="Mcm10"/>
    <property type="match status" value="1"/>
</dbReference>
<comment type="similarity">
    <text evidence="2">Belongs to the MCM10 family.</text>
</comment>
<dbReference type="GO" id="GO:0008270">
    <property type="term" value="F:zinc ion binding"/>
    <property type="evidence" value="ECO:0007669"/>
    <property type="project" value="UniProtKB-KW"/>
</dbReference>
<evidence type="ECO:0000256" key="1">
    <source>
        <dbReference type="ARBA" id="ARBA00004123"/>
    </source>
</evidence>
<dbReference type="InterPro" id="IPR055065">
    <property type="entry name" value="OB_MCM10"/>
</dbReference>
<feature type="compositionally biased region" description="Polar residues" evidence="9">
    <location>
        <begin position="269"/>
        <end position="278"/>
    </location>
</feature>
<dbReference type="Proteomes" id="UP000749559">
    <property type="component" value="Unassembled WGS sequence"/>
</dbReference>
<evidence type="ECO:0000256" key="3">
    <source>
        <dbReference type="ARBA" id="ARBA00017770"/>
    </source>
</evidence>
<dbReference type="InterPro" id="IPR056791">
    <property type="entry name" value="Znf_Mcm10_C"/>
</dbReference>
<dbReference type="SMART" id="SM01280">
    <property type="entry name" value="Mcm10"/>
    <property type="match status" value="1"/>
</dbReference>
<evidence type="ECO:0000256" key="9">
    <source>
        <dbReference type="SAM" id="MobiDB-lite"/>
    </source>
</evidence>
<feature type="compositionally biased region" description="Low complexity" evidence="9">
    <location>
        <begin position="663"/>
        <end position="673"/>
    </location>
</feature>
<feature type="region of interest" description="Disordered" evidence="9">
    <location>
        <begin position="656"/>
        <end position="709"/>
    </location>
</feature>
<dbReference type="InterPro" id="IPR040184">
    <property type="entry name" value="Mcm10"/>
</dbReference>
<feature type="compositionally biased region" description="Basic and acidic residues" evidence="9">
    <location>
        <begin position="200"/>
        <end position="217"/>
    </location>
</feature>
<dbReference type="PANTHER" id="PTHR13454:SF11">
    <property type="entry name" value="PROTEIN MCM10 HOMOLOG"/>
    <property type="match status" value="1"/>
</dbReference>
<dbReference type="Pfam" id="PF22379">
    <property type="entry name" value="OB_MCM10"/>
    <property type="match status" value="1"/>
</dbReference>
<protein>
    <recommendedName>
        <fullName evidence="3">Protein MCM10 homolog</fullName>
    </recommendedName>
</protein>
<keyword evidence="6" id="KW-0863">Zinc-finger</keyword>
<dbReference type="PANTHER" id="PTHR13454">
    <property type="entry name" value="PROTEIN MCM10 HOMOLOG"/>
    <property type="match status" value="1"/>
</dbReference>
<feature type="compositionally biased region" description="Low complexity" evidence="9">
    <location>
        <begin position="174"/>
        <end position="185"/>
    </location>
</feature>
<feature type="compositionally biased region" description="Low complexity" evidence="9">
    <location>
        <begin position="279"/>
        <end position="295"/>
    </location>
</feature>
<keyword evidence="4" id="KW-0235">DNA replication</keyword>
<evidence type="ECO:0000256" key="6">
    <source>
        <dbReference type="ARBA" id="ARBA00022771"/>
    </source>
</evidence>
<dbReference type="InterPro" id="IPR015411">
    <property type="entry name" value="Rep_factor_Mcm10_C"/>
</dbReference>
<feature type="region of interest" description="Disordered" evidence="9">
    <location>
        <begin position="19"/>
        <end position="122"/>
    </location>
</feature>
<evidence type="ECO:0000256" key="2">
    <source>
        <dbReference type="ARBA" id="ARBA00009679"/>
    </source>
</evidence>
<feature type="region of interest" description="Disordered" evidence="9">
    <location>
        <begin position="721"/>
        <end position="782"/>
    </location>
</feature>
<dbReference type="FunFam" id="2.40.50.140:FF:000174">
    <property type="entry name" value="DNA replication licensing factor mcm10"/>
    <property type="match status" value="1"/>
</dbReference>
<feature type="compositionally biased region" description="Low complexity" evidence="9">
    <location>
        <begin position="148"/>
        <end position="166"/>
    </location>
</feature>
<dbReference type="AlphaFoldDB" id="A0A8J1T6C4"/>
<reference evidence="10" key="1">
    <citation type="submission" date="2022-03" db="EMBL/GenBank/DDBJ databases">
        <authorList>
            <person name="Martin C."/>
        </authorList>
    </citation>
    <scope>NUCLEOTIDE SEQUENCE</scope>
</reference>
<keyword evidence="5" id="KW-0479">Metal-binding</keyword>
<dbReference type="Pfam" id="PF24863">
    <property type="entry name" value="zf-CCCH_Mcm10"/>
    <property type="match status" value="1"/>
</dbReference>
<evidence type="ECO:0000256" key="4">
    <source>
        <dbReference type="ARBA" id="ARBA00022705"/>
    </source>
</evidence>
<evidence type="ECO:0000313" key="11">
    <source>
        <dbReference type="Proteomes" id="UP000749559"/>
    </source>
</evidence>
<dbReference type="EMBL" id="CAIIXF020000005">
    <property type="protein sequence ID" value="CAH1784233.1"/>
    <property type="molecule type" value="Genomic_DNA"/>
</dbReference>
<organism evidence="10 11">
    <name type="scientific">Owenia fusiformis</name>
    <name type="common">Polychaete worm</name>
    <dbReference type="NCBI Taxonomy" id="6347"/>
    <lineage>
        <taxon>Eukaryota</taxon>
        <taxon>Metazoa</taxon>
        <taxon>Spiralia</taxon>
        <taxon>Lophotrochozoa</taxon>
        <taxon>Annelida</taxon>
        <taxon>Polychaeta</taxon>
        <taxon>Sedentaria</taxon>
        <taxon>Canalipalpata</taxon>
        <taxon>Sabellida</taxon>
        <taxon>Oweniida</taxon>
        <taxon>Oweniidae</taxon>
        <taxon>Owenia</taxon>
    </lineage>
</organism>
<dbReference type="OrthoDB" id="6093546at2759"/>
<keyword evidence="8" id="KW-0539">Nucleus</keyword>
<dbReference type="GO" id="GO:0003697">
    <property type="term" value="F:single-stranded DNA binding"/>
    <property type="evidence" value="ECO:0007669"/>
    <property type="project" value="InterPro"/>
</dbReference>
<comment type="caution">
    <text evidence="10">The sequence shown here is derived from an EMBL/GenBank/DDBJ whole genome shotgun (WGS) entry which is preliminary data.</text>
</comment>
<feature type="region of interest" description="Disordered" evidence="9">
    <location>
        <begin position="135"/>
        <end position="320"/>
    </location>
</feature>
<dbReference type="InterPro" id="IPR012340">
    <property type="entry name" value="NA-bd_OB-fold"/>
</dbReference>
<feature type="compositionally biased region" description="Acidic residues" evidence="9">
    <location>
        <begin position="66"/>
        <end position="77"/>
    </location>
</feature>
<accession>A0A8J1T6C4</accession>
<keyword evidence="7" id="KW-0862">Zinc</keyword>
<dbReference type="GO" id="GO:0006270">
    <property type="term" value="P:DNA replication initiation"/>
    <property type="evidence" value="ECO:0007669"/>
    <property type="project" value="InterPro"/>
</dbReference>
<evidence type="ECO:0000256" key="5">
    <source>
        <dbReference type="ARBA" id="ARBA00022723"/>
    </source>
</evidence>
<dbReference type="InterPro" id="IPR015408">
    <property type="entry name" value="Znf_Mcm10/DnaG"/>
</dbReference>
<feature type="compositionally biased region" description="Polar residues" evidence="9">
    <location>
        <begin position="233"/>
        <end position="244"/>
    </location>
</feature>
<dbReference type="Pfam" id="PF09329">
    <property type="entry name" value="zf-primase"/>
    <property type="match status" value="1"/>
</dbReference>
<dbReference type="GO" id="GO:0043596">
    <property type="term" value="C:nuclear replication fork"/>
    <property type="evidence" value="ECO:0007669"/>
    <property type="project" value="TreeGrafter"/>
</dbReference>
<dbReference type="GO" id="GO:0003688">
    <property type="term" value="F:DNA replication origin binding"/>
    <property type="evidence" value="ECO:0007669"/>
    <property type="project" value="TreeGrafter"/>
</dbReference>
<keyword evidence="11" id="KW-1185">Reference proteome</keyword>
<feature type="compositionally biased region" description="Acidic residues" evidence="9">
    <location>
        <begin position="19"/>
        <end position="28"/>
    </location>
</feature>
<comment type="subcellular location">
    <subcellularLocation>
        <location evidence="1">Nucleus</location>
    </subcellularLocation>
</comment>
<evidence type="ECO:0000313" key="10">
    <source>
        <dbReference type="EMBL" id="CAH1784233.1"/>
    </source>
</evidence>
<evidence type="ECO:0000256" key="8">
    <source>
        <dbReference type="ARBA" id="ARBA00023242"/>
    </source>
</evidence>
<name>A0A8J1T6C4_OWEFU</name>
<evidence type="ECO:0000256" key="7">
    <source>
        <dbReference type="ARBA" id="ARBA00022833"/>
    </source>
</evidence>
<dbReference type="Gene3D" id="2.40.50.140">
    <property type="entry name" value="Nucleic acid-binding proteins"/>
    <property type="match status" value="1"/>
</dbReference>
<feature type="compositionally biased region" description="Basic and acidic residues" evidence="9">
    <location>
        <begin position="740"/>
        <end position="771"/>
    </location>
</feature>
<gene>
    <name evidence="10" type="ORF">OFUS_LOCUS10468</name>
</gene>
<sequence>MADGDDQCDFDELQALLSDAEEDVEQNGDDLNPLSDESDDDIFAQLEAEAAAEKNGESDNNVPGQDVDEWDNEDEDELSRMADEAEPIVDNAVAVDPNDLFGDVDDVSNDSIPPKNDSIEDKSKAEILEQMRKMQEQMALLQQQIMNTSKSPTSTKSPSSSDKSPTFNKTVKKSSSSADRSFADAIFGDAGSASKRPKKSQLDKLLAKKSESVVHGDDDAEWGEEFSDKKQNLSESGESLNQLIKTGERSRKAHTPSYDPSAIKKKSPSNRGSSFYNKSSAAASQASSRPSPMQSKSTEPQGPFPGQIQVTKPKPPEDEKDVVVDTFSQLRIRKPLISSTSMKQRMSGRKFIKMSHLYKYRNSAEIKEVDLVTIGVLVRKSEPKLSSKGSNYSIWKLSDLSDNDKIVSLFCFGQVHEELWKTPVGSVVGILNPNIMPAQERASDEMCISVEKPSKVMKMGESKDFGSCTAKTKAGNKCTQFINMRLGEFCAYHVQAEYRKVSSHRTELQASQGVVPKTYNKAFQQKGAKGETYVMYEGRTYTSSISNKAAVKKRNQVNVKTLQKHAVSQGSKKVNTMTLHEILPEDKAALKKLEADNKSMKQDLFLEALAKPSVGAMNLVKHLVKKEHDQNVGKVHKEQKLMSISSSELLKIARSGMQGNKDAAQSKAKQAAAPKLNLSGPPRIGRGLAPGQSVNLFETPSPKAGDNRKVELAKKRAIAKLQQKGGMKKENPNAVASRNKTQEKQESIKKRVAESMEDSSSERENKEEAPPKKKSRFIGGLDMDDPNVQKVVKARSKHQSELSDMEAERLEKYFRPLEKKEMYEEKMASIKEMVCDVVICDKCDYTSFKVSAMCKDLNHVVRRTKAKKRFFKCTNCSNHTSSFLRYPKEACRCGSSKYTRASMLKEKKGPKLASEKLVLRGEESSYLNSLNSNADTMNL</sequence>